<evidence type="ECO:0000259" key="1">
    <source>
        <dbReference type="Pfam" id="PF25884"/>
    </source>
</evidence>
<evidence type="ECO:0000313" key="3">
    <source>
        <dbReference type="Proteomes" id="UP000631114"/>
    </source>
</evidence>
<keyword evidence="3" id="KW-1185">Reference proteome</keyword>
<sequence>MEVSSPDESLSISNYVDEEDKLLLNINSYRLSLRKPALAENDSVDCPADEIADQLKDQPCPAVITPRIAEA</sequence>
<protein>
    <recommendedName>
        <fullName evidence="1">Uncharacterized GPI-anchored protein At5g19230-like domain-containing protein</fullName>
    </recommendedName>
</protein>
<dbReference type="InterPro" id="IPR045285">
    <property type="entry name" value="At5g19230-like"/>
</dbReference>
<proteinExistence type="predicted"/>
<dbReference type="Pfam" id="PF25884">
    <property type="entry name" value="At5g19230"/>
    <property type="match status" value="1"/>
</dbReference>
<name>A0A835HHP0_9MAGN</name>
<gene>
    <name evidence="2" type="ORF">IFM89_013456</name>
</gene>
<dbReference type="AlphaFoldDB" id="A0A835HHP0"/>
<evidence type="ECO:0000313" key="2">
    <source>
        <dbReference type="EMBL" id="KAF9600860.1"/>
    </source>
</evidence>
<reference evidence="2 3" key="1">
    <citation type="submission" date="2020-10" db="EMBL/GenBank/DDBJ databases">
        <title>The Coptis chinensis genome and diversification of protoberbering-type alkaloids.</title>
        <authorList>
            <person name="Wang B."/>
            <person name="Shu S."/>
            <person name="Song C."/>
            <person name="Liu Y."/>
        </authorList>
    </citation>
    <scope>NUCLEOTIDE SEQUENCE [LARGE SCALE GENOMIC DNA]</scope>
    <source>
        <strain evidence="2">HL-2020</strain>
        <tissue evidence="2">Leaf</tissue>
    </source>
</reference>
<dbReference type="OrthoDB" id="753138at2759"/>
<dbReference type="PANTHER" id="PTHR33976:SF8">
    <property type="entry name" value="OS07G0645000 PROTEIN"/>
    <property type="match status" value="1"/>
</dbReference>
<dbReference type="PANTHER" id="PTHR33976">
    <property type="entry name" value="OS07G0645000 PROTEIN"/>
    <property type="match status" value="1"/>
</dbReference>
<accession>A0A835HHP0</accession>
<comment type="caution">
    <text evidence="2">The sequence shown here is derived from an EMBL/GenBank/DDBJ whole genome shotgun (WGS) entry which is preliminary data.</text>
</comment>
<dbReference type="Proteomes" id="UP000631114">
    <property type="component" value="Unassembled WGS sequence"/>
</dbReference>
<organism evidence="2 3">
    <name type="scientific">Coptis chinensis</name>
    <dbReference type="NCBI Taxonomy" id="261450"/>
    <lineage>
        <taxon>Eukaryota</taxon>
        <taxon>Viridiplantae</taxon>
        <taxon>Streptophyta</taxon>
        <taxon>Embryophyta</taxon>
        <taxon>Tracheophyta</taxon>
        <taxon>Spermatophyta</taxon>
        <taxon>Magnoliopsida</taxon>
        <taxon>Ranunculales</taxon>
        <taxon>Ranunculaceae</taxon>
        <taxon>Coptidoideae</taxon>
        <taxon>Coptis</taxon>
    </lineage>
</organism>
<dbReference type="InterPro" id="IPR059083">
    <property type="entry name" value="At5g19230_dom"/>
</dbReference>
<dbReference type="EMBL" id="JADFTS010000006">
    <property type="protein sequence ID" value="KAF9600860.1"/>
    <property type="molecule type" value="Genomic_DNA"/>
</dbReference>
<feature type="domain" description="Uncharacterized GPI-anchored protein At5g19230-like" evidence="1">
    <location>
        <begin position="19"/>
        <end position="63"/>
    </location>
</feature>